<dbReference type="SUPFAM" id="SSF53335">
    <property type="entry name" value="S-adenosyl-L-methionine-dependent methyltransferases"/>
    <property type="match status" value="1"/>
</dbReference>
<accession>A0A0G1DME5</accession>
<dbReference type="AlphaFoldDB" id="A0A0G1DME5"/>
<name>A0A0G1DME5_9BACT</name>
<evidence type="ECO:0000313" key="1">
    <source>
        <dbReference type="EMBL" id="KKS98809.1"/>
    </source>
</evidence>
<dbReference type="GO" id="GO:0032259">
    <property type="term" value="P:methylation"/>
    <property type="evidence" value="ECO:0007669"/>
    <property type="project" value="UniProtKB-KW"/>
</dbReference>
<dbReference type="STRING" id="1618578.UV74_C0002G0028"/>
<sequence length="203" mass="23353">MKYGKDYFKNLNYTDYLERRDKYLNHAKELHEFLGRLGLISEKSSIMDYGCAVGFLMEGFKELGYQNVYGYDISKWAVAQAKAKGLKILNHIDHQSFGVIICLDVFEHMTDREIHKVFNQYESNVMIVRIPCSSDGKRFMLNISNNDPTHSNLKTKNGWLKLLKKLGYTTILPLNLLTIYDTPGVMCALGLKPKAYLNHKSSL</sequence>
<proteinExistence type="predicted"/>
<keyword evidence="1" id="KW-0808">Transferase</keyword>
<dbReference type="PATRIC" id="fig|1618578.3.peg.165"/>
<keyword evidence="1" id="KW-0489">Methyltransferase</keyword>
<reference evidence="1 2" key="1">
    <citation type="journal article" date="2015" name="Nature">
        <title>rRNA introns, odd ribosomes, and small enigmatic genomes across a large radiation of phyla.</title>
        <authorList>
            <person name="Brown C.T."/>
            <person name="Hug L.A."/>
            <person name="Thomas B.C."/>
            <person name="Sharon I."/>
            <person name="Castelle C.J."/>
            <person name="Singh A."/>
            <person name="Wilkins M.J."/>
            <person name="Williams K.H."/>
            <person name="Banfield J.F."/>
        </authorList>
    </citation>
    <scope>NUCLEOTIDE SEQUENCE [LARGE SCALE GENOMIC DNA]</scope>
</reference>
<dbReference type="GO" id="GO:0008168">
    <property type="term" value="F:methyltransferase activity"/>
    <property type="evidence" value="ECO:0007669"/>
    <property type="project" value="UniProtKB-KW"/>
</dbReference>
<gene>
    <name evidence="1" type="ORF">UV74_C0002G0028</name>
</gene>
<dbReference type="EMBL" id="LCFQ01000002">
    <property type="protein sequence ID" value="KKS98809.1"/>
    <property type="molecule type" value="Genomic_DNA"/>
</dbReference>
<evidence type="ECO:0000313" key="2">
    <source>
        <dbReference type="Proteomes" id="UP000034090"/>
    </source>
</evidence>
<dbReference type="Proteomes" id="UP000034090">
    <property type="component" value="Unassembled WGS sequence"/>
</dbReference>
<dbReference type="InterPro" id="IPR029063">
    <property type="entry name" value="SAM-dependent_MTases_sf"/>
</dbReference>
<organism evidence="1 2">
    <name type="scientific">Candidatus Woesebacteria bacterium GW2011_GWB1_43_14</name>
    <dbReference type="NCBI Taxonomy" id="1618578"/>
    <lineage>
        <taxon>Bacteria</taxon>
        <taxon>Candidatus Woeseibacteriota</taxon>
    </lineage>
</organism>
<dbReference type="Gene3D" id="3.40.50.150">
    <property type="entry name" value="Vaccinia Virus protein VP39"/>
    <property type="match status" value="1"/>
</dbReference>
<comment type="caution">
    <text evidence="1">The sequence shown here is derived from an EMBL/GenBank/DDBJ whole genome shotgun (WGS) entry which is preliminary data.</text>
</comment>
<protein>
    <submittedName>
        <fullName evidence="1">SAM-dependent methyltransferase</fullName>
    </submittedName>
</protein>
<dbReference type="Pfam" id="PF13489">
    <property type="entry name" value="Methyltransf_23"/>
    <property type="match status" value="1"/>
</dbReference>